<evidence type="ECO:0000256" key="1">
    <source>
        <dbReference type="SAM" id="Phobius"/>
    </source>
</evidence>
<reference evidence="3" key="1">
    <citation type="submission" date="2018-06" db="EMBL/GenBank/DDBJ databases">
        <authorList>
            <person name="Zhirakovskaya E."/>
        </authorList>
    </citation>
    <scope>NUCLEOTIDE SEQUENCE</scope>
</reference>
<feature type="transmembrane region" description="Helical" evidence="1">
    <location>
        <begin position="24"/>
        <end position="46"/>
    </location>
</feature>
<dbReference type="EMBL" id="UOEG01000218">
    <property type="protein sequence ID" value="VAW00997.1"/>
    <property type="molecule type" value="Genomic_DNA"/>
</dbReference>
<evidence type="ECO:0000313" key="3">
    <source>
        <dbReference type="EMBL" id="VAW00997.1"/>
    </source>
</evidence>
<gene>
    <name evidence="3" type="ORF">MNBD_ALPHA07-1211</name>
</gene>
<dbReference type="InterPro" id="IPR012495">
    <property type="entry name" value="TadE-like_dom"/>
</dbReference>
<accession>A0A3B0SJ72</accession>
<dbReference type="AlphaFoldDB" id="A0A3B0SJ72"/>
<name>A0A3B0SJ72_9ZZZZ</name>
<proteinExistence type="predicted"/>
<protein>
    <submittedName>
        <fullName evidence="3">Flp pilus assembly protein TadG</fullName>
    </submittedName>
</protein>
<keyword evidence="1" id="KW-0472">Membrane</keyword>
<evidence type="ECO:0000259" key="2">
    <source>
        <dbReference type="Pfam" id="PF07811"/>
    </source>
</evidence>
<dbReference type="Pfam" id="PF07811">
    <property type="entry name" value="TadE"/>
    <property type="match status" value="1"/>
</dbReference>
<feature type="domain" description="TadE-like" evidence="2">
    <location>
        <begin position="18"/>
        <end position="60"/>
    </location>
</feature>
<keyword evidence="1" id="KW-1133">Transmembrane helix</keyword>
<keyword evidence="1" id="KW-0812">Transmembrane</keyword>
<sequence>MMHPLKQLFARLKRDESGSPTVEFVLVFPVYIALLLMSVELGFITLRHALLERGLDMAVRTVRLSTGNVPEYNEIKDMVCTNALFIDNCNTNLRLEMVRTDIRNYVPLGDVKCENTASPTTQQDLEDDGSFQNSGLPNQLMQIRACYRFTPFFPAGLLGQALSLDANDQAAIVSTSAFVQEPL</sequence>
<organism evidence="3">
    <name type="scientific">hydrothermal vent metagenome</name>
    <dbReference type="NCBI Taxonomy" id="652676"/>
    <lineage>
        <taxon>unclassified sequences</taxon>
        <taxon>metagenomes</taxon>
        <taxon>ecological metagenomes</taxon>
    </lineage>
</organism>